<evidence type="ECO:0000256" key="5">
    <source>
        <dbReference type="SAM" id="Coils"/>
    </source>
</evidence>
<organism evidence="8 9">
    <name type="scientific">Oceanococcus atlanticus</name>
    <dbReference type="NCBI Taxonomy" id="1317117"/>
    <lineage>
        <taxon>Bacteria</taxon>
        <taxon>Pseudomonadati</taxon>
        <taxon>Pseudomonadota</taxon>
        <taxon>Gammaproteobacteria</taxon>
        <taxon>Chromatiales</taxon>
        <taxon>Oceanococcaceae</taxon>
        <taxon>Oceanococcus</taxon>
    </lineage>
</organism>
<feature type="domain" description="Cytochrome c-type biogenesis protein H Ig-like" evidence="6">
    <location>
        <begin position="291"/>
        <end position="383"/>
    </location>
</feature>
<dbReference type="RefSeq" id="WP_083562521.1">
    <property type="nucleotide sequence ID" value="NZ_AQQV01000003.1"/>
</dbReference>
<evidence type="ECO:0000256" key="3">
    <source>
        <dbReference type="ARBA" id="ARBA00022748"/>
    </source>
</evidence>
<dbReference type="InterPro" id="IPR051263">
    <property type="entry name" value="C-type_cytochrome_biogenesis"/>
</dbReference>
<dbReference type="Pfam" id="PF23914">
    <property type="entry name" value="TPR_CcmH_CycH"/>
    <property type="match status" value="1"/>
</dbReference>
<keyword evidence="9" id="KW-1185">Reference proteome</keyword>
<dbReference type="GO" id="GO:0005886">
    <property type="term" value="C:plasma membrane"/>
    <property type="evidence" value="ECO:0007669"/>
    <property type="project" value="TreeGrafter"/>
</dbReference>
<dbReference type="OrthoDB" id="9776053at2"/>
<reference evidence="8 9" key="1">
    <citation type="submission" date="2013-04" db="EMBL/GenBank/DDBJ databases">
        <title>Oceanococcus atlanticus 22II-S10r2 Genome Sequencing.</title>
        <authorList>
            <person name="Lai Q."/>
            <person name="Li G."/>
            <person name="Shao Z."/>
        </authorList>
    </citation>
    <scope>NUCLEOTIDE SEQUENCE [LARGE SCALE GENOMIC DNA]</scope>
    <source>
        <strain evidence="8 9">22II-S10r2</strain>
    </source>
</reference>
<keyword evidence="5" id="KW-0175">Coiled coil</keyword>
<accession>A0A1Y1SCE5</accession>
<dbReference type="STRING" id="1317117.ATO7_13363"/>
<dbReference type="InterPro" id="IPR017560">
    <property type="entry name" value="Cyt_c_biogenesis_CcmI"/>
</dbReference>
<gene>
    <name evidence="8" type="ORF">ATO7_13363</name>
</gene>
<evidence type="ECO:0000256" key="2">
    <source>
        <dbReference type="ARBA" id="ARBA00022737"/>
    </source>
</evidence>
<protein>
    <submittedName>
        <fullName evidence="8">Cytochrome C biogenesis protein CcmI</fullName>
    </submittedName>
</protein>
<dbReference type="AlphaFoldDB" id="A0A1Y1SCE5"/>
<feature type="coiled-coil region" evidence="5">
    <location>
        <begin position="41"/>
        <end position="75"/>
    </location>
</feature>
<evidence type="ECO:0000313" key="8">
    <source>
        <dbReference type="EMBL" id="ORE86288.1"/>
    </source>
</evidence>
<dbReference type="InterPro" id="IPR011990">
    <property type="entry name" value="TPR-like_helical_dom_sf"/>
</dbReference>
<sequence>MIELVWITGLLLALAAGLWLVVGSQRGSRGVQLQERRKLNAEAFKQQRETLERRARAEELNAQQHAEALAQLEQTFAAEMHAVAPEQSQWAHRSWSLVQKLALCAVPVALAALTFQLSHGAQHFAAAPPVDADQQPSLEELVTALHARLQEQPDDPQGWMMLGRSYSVMGRHADAAQAYARANALTAEGNPDLLVAQAEALGLANGQQLDAAALSLIDKALALEPGHLRGLWYALLAAAQRGDDAAQTRYIERLRALPDLPDEMATWLRAEFGVEPAASADEVDAQDIRFEIDIALAPEAQSQVAQDATLFVFVRALHGPPMPLAVSRQALPQSWPVRVTLDDSMRMLENTSLASFDAWTVVARISRSGQAQAQSGDWQASVTLNEPPDGILDLTIEQQLP</sequence>
<dbReference type="PANTHER" id="PTHR47870">
    <property type="entry name" value="CYTOCHROME C-TYPE BIOGENESIS PROTEIN CCMH"/>
    <property type="match status" value="1"/>
</dbReference>
<evidence type="ECO:0000256" key="4">
    <source>
        <dbReference type="ARBA" id="ARBA00022803"/>
    </source>
</evidence>
<evidence type="ECO:0000259" key="7">
    <source>
        <dbReference type="Pfam" id="PF23914"/>
    </source>
</evidence>
<keyword evidence="3" id="KW-0201">Cytochrome c-type biogenesis</keyword>
<keyword evidence="4" id="KW-0802">TPR repeat</keyword>
<dbReference type="Gene3D" id="1.25.40.10">
    <property type="entry name" value="Tetratricopeptide repeat domain"/>
    <property type="match status" value="1"/>
</dbReference>
<dbReference type="NCBIfam" id="TIGR03142">
    <property type="entry name" value="cytochro_ccmI"/>
    <property type="match status" value="1"/>
</dbReference>
<name>A0A1Y1SCE5_9GAMM</name>
<evidence type="ECO:0000313" key="9">
    <source>
        <dbReference type="Proteomes" id="UP000192342"/>
    </source>
</evidence>
<dbReference type="EMBL" id="AQQV01000003">
    <property type="protein sequence ID" value="ORE86288.1"/>
    <property type="molecule type" value="Genomic_DNA"/>
</dbReference>
<proteinExistence type="predicted"/>
<comment type="caution">
    <text evidence="8">The sequence shown here is derived from an EMBL/GenBank/DDBJ whole genome shotgun (WGS) entry which is preliminary data.</text>
</comment>
<dbReference type="SUPFAM" id="SSF48452">
    <property type="entry name" value="TPR-like"/>
    <property type="match status" value="1"/>
</dbReference>
<dbReference type="Proteomes" id="UP000192342">
    <property type="component" value="Unassembled WGS sequence"/>
</dbReference>
<dbReference type="GO" id="GO:0030313">
    <property type="term" value="C:cell envelope"/>
    <property type="evidence" value="ECO:0007669"/>
    <property type="project" value="UniProtKB-SubCell"/>
</dbReference>
<feature type="domain" description="Cytochrome c-type biogenesis protein H TPR" evidence="7">
    <location>
        <begin position="137"/>
        <end position="254"/>
    </location>
</feature>
<dbReference type="Pfam" id="PF23892">
    <property type="entry name" value="Ig_CycH"/>
    <property type="match status" value="1"/>
</dbReference>
<dbReference type="GO" id="GO:0017004">
    <property type="term" value="P:cytochrome complex assembly"/>
    <property type="evidence" value="ECO:0007669"/>
    <property type="project" value="UniProtKB-KW"/>
</dbReference>
<evidence type="ECO:0000256" key="1">
    <source>
        <dbReference type="ARBA" id="ARBA00004196"/>
    </source>
</evidence>
<keyword evidence="2" id="KW-0677">Repeat</keyword>
<evidence type="ECO:0000259" key="6">
    <source>
        <dbReference type="Pfam" id="PF23892"/>
    </source>
</evidence>
<dbReference type="PANTHER" id="PTHR47870:SF4">
    <property type="entry name" value="CYTOCHROME C-TYPE BIOGENESIS PROTEIN CYCH"/>
    <property type="match status" value="1"/>
</dbReference>
<comment type="subcellular location">
    <subcellularLocation>
        <location evidence="1">Cell envelope</location>
    </subcellularLocation>
</comment>
<dbReference type="InterPro" id="IPR056413">
    <property type="entry name" value="TPR_CcmH_CycH"/>
</dbReference>
<dbReference type="InterPro" id="IPR056412">
    <property type="entry name" value="Ig_CycH"/>
</dbReference>